<dbReference type="Proteomes" id="UP001058074">
    <property type="component" value="Unassembled WGS sequence"/>
</dbReference>
<name>A0ACB5RA87_9CLOT</name>
<gene>
    <name evidence="1" type="ORF">rsdtw13_13560</name>
</gene>
<evidence type="ECO:0000313" key="1">
    <source>
        <dbReference type="EMBL" id="GKX66098.1"/>
    </source>
</evidence>
<dbReference type="EMBL" id="BROD01000001">
    <property type="protein sequence ID" value="GKX66098.1"/>
    <property type="molecule type" value="Genomic_DNA"/>
</dbReference>
<evidence type="ECO:0000313" key="2">
    <source>
        <dbReference type="Proteomes" id="UP001058074"/>
    </source>
</evidence>
<reference evidence="1" key="1">
    <citation type="journal article" date="2025" name="Int. J. Syst. Evol. Microbiol.">
        <title>Inconstantimicrobium mannanitabidum sp. nov., a novel member of the family Clostridiaceae isolated from anoxic soil under the treatment of reductive soil disinfestation.</title>
        <authorList>
            <person name="Ueki A."/>
            <person name="Tonouchi A."/>
            <person name="Honma S."/>
            <person name="Kaku N."/>
            <person name="Ueki K."/>
        </authorList>
    </citation>
    <scope>NUCLEOTIDE SEQUENCE</scope>
    <source>
        <strain evidence="1">TW13</strain>
    </source>
</reference>
<accession>A0ACB5RA87</accession>
<comment type="caution">
    <text evidence="1">The sequence shown here is derived from an EMBL/GenBank/DDBJ whole genome shotgun (WGS) entry which is preliminary data.</text>
</comment>
<proteinExistence type="predicted"/>
<protein>
    <submittedName>
        <fullName evidence="1">Peptidase U32</fullName>
    </submittedName>
</protein>
<keyword evidence="2" id="KW-1185">Reference proteome</keyword>
<organism evidence="1 2">
    <name type="scientific">Inconstantimicrobium mannanitabidum</name>
    <dbReference type="NCBI Taxonomy" id="1604901"/>
    <lineage>
        <taxon>Bacteria</taxon>
        <taxon>Bacillati</taxon>
        <taxon>Bacillota</taxon>
        <taxon>Clostridia</taxon>
        <taxon>Eubacteriales</taxon>
        <taxon>Clostridiaceae</taxon>
        <taxon>Inconstantimicrobium</taxon>
    </lineage>
</organism>
<sequence>MNNVELLAPAGSMESLYAAVNNGADAVYLGGDKFSARAYASNFDKENIEKAINYAHSYDVKVYVTINILLKEEEVYEALEYAKFLYSIGVDALIIQDIGLFKLIKEEVEGYELHASTQMTIHNGEAAAFYKNAGFHRVVLSRELSLKEIEYISKDLNIETEIFVHGALCVSYSGQCLMSSMIGGRSGNRGRCAQACRLPYKLVSDKSEKKYEGYLLSPKDISTYDMLKDLLSTGTSSLKVEGRMKKPEYVAGVVSEYRKNIDAINANRTIDTKKGTTKLLKLFNREGFSQAFFYKNTGRDMMAYNMPKNSGIGIGKVEKNLIKLTEPISKGDGIRYNDKGFVISKILVGDTEVQEAKAGDVVKILPKPYKNNDILFKTSDVKLNDELALTYRNPYEKKIELEAEIIFKVNEPLIIKSIYNDKEYKVKGEIVQTALKQPITKEKIETNILKNSDNQFKFSKVSYEVYEEGFLPLSSINAARREILNQIYEEKINKYKRRIIKPFNNRIRKERVIGEKEYYYIVRKKSQLNTVLNYNVNNVIIDMFTKGQDAIDIKDIKELGIKNFYLKLPNIIKNEFVSVCSIIDELLPDIKGLYTGNVGIINKYNGKTKIIGDYKINIMNSKTMEFYGDYLDVPLISLELNRKELKETCKKYKGNIGYTIYGKTELMVNEYCVIGSTAGGKTCSSACNKACERDNFVLIDRMNEAFTVITDKYCRTHLYNSVPLCLIKEKEDLYNIGINKFIVEFTDEDGDQCENILNWINKNIEIKLNCTKGHYKRGVE</sequence>